<organism evidence="3 4">
    <name type="scientific">Obba rivulosa</name>
    <dbReference type="NCBI Taxonomy" id="1052685"/>
    <lineage>
        <taxon>Eukaryota</taxon>
        <taxon>Fungi</taxon>
        <taxon>Dikarya</taxon>
        <taxon>Basidiomycota</taxon>
        <taxon>Agaricomycotina</taxon>
        <taxon>Agaricomycetes</taxon>
        <taxon>Polyporales</taxon>
        <taxon>Gelatoporiaceae</taxon>
        <taxon>Obba</taxon>
    </lineage>
</organism>
<accession>A0A8E2AL56</accession>
<dbReference type="Proteomes" id="UP000250043">
    <property type="component" value="Unassembled WGS sequence"/>
</dbReference>
<keyword evidence="1" id="KW-0175">Coiled coil</keyword>
<feature type="coiled-coil region" evidence="1">
    <location>
        <begin position="735"/>
        <end position="762"/>
    </location>
</feature>
<evidence type="ECO:0000256" key="2">
    <source>
        <dbReference type="SAM" id="MobiDB-lite"/>
    </source>
</evidence>
<dbReference type="InterPro" id="IPR040521">
    <property type="entry name" value="KDZ"/>
</dbReference>
<feature type="region of interest" description="Disordered" evidence="2">
    <location>
        <begin position="820"/>
        <end position="857"/>
    </location>
</feature>
<keyword evidence="4" id="KW-1185">Reference proteome</keyword>
<gene>
    <name evidence="3" type="ORF">OBBRIDRAFT_815682</name>
</gene>
<feature type="compositionally biased region" description="Acidic residues" evidence="2">
    <location>
        <begin position="836"/>
        <end position="851"/>
    </location>
</feature>
<name>A0A8E2AL56_9APHY</name>
<dbReference type="OrthoDB" id="2689725at2759"/>
<dbReference type="Pfam" id="PF18758">
    <property type="entry name" value="KDZ"/>
    <property type="match status" value="1"/>
</dbReference>
<dbReference type="PANTHER" id="PTHR33096">
    <property type="entry name" value="CXC2 DOMAIN-CONTAINING PROTEIN"/>
    <property type="match status" value="1"/>
</dbReference>
<dbReference type="AlphaFoldDB" id="A0A8E2AL56"/>
<evidence type="ECO:0000256" key="1">
    <source>
        <dbReference type="SAM" id="Coils"/>
    </source>
</evidence>
<evidence type="ECO:0008006" key="5">
    <source>
        <dbReference type="Google" id="ProtNLM"/>
    </source>
</evidence>
<protein>
    <recommendedName>
        <fullName evidence="5">CxC1-like cysteine cluster associated with KDZ transposases domain-containing protein</fullName>
    </recommendedName>
</protein>
<sequence length="870" mass="99765">MPKTKALRGASRSVNLALVKRIAPGTPSSGTPTQSRLSTQVLNQTEIARRREEAQRSVLDSITVDVIDIYTLDSSAYISRSADSRSAAEDMALRGYLATTPVSPTLAISFKTLELFRRLRLRKPSFSVEAFAKVICDFYAIPYRRVYRMSLSNAFDVYLSIHRIIDGRMSELLGRNTPDWRVLNACPACTYELDDETPLRFSRMICIDGNNSLKRMAKVGSRDVGDTRIFSQSDYYLPDDFVDQFAHEVKARKQAAKVVLDDNEDSHDGIIEEDVEEEGDPTDLAPMASGNKSCTDNWKAAADDLKKKMWGVFEETGIFASACRHGFILWITDMIKSGELAKYPLAIVSKALEVFKSHGMLGYDIGCDFEQTICRSSLGPRWEQLRWRCCVNAFHGYSHNFRCQTRNHPNNITGMGLEDLETLERVFSSSNQLASVVRYASRYRRRVHIDMFFKQWDEDKYANIATMLYNNYVQACEIIRTESQAVAEVVASLGIKEEDLEKWHMEEAEYFATLGDEPPWDIHAMAYVDLLREYWQIESRHTDATSQFLLATPIDYQFILPTSALPRPVPAYGSDASRTRRLETERRRVAERRDQILRELLDMEVRMGIDHRWQRTSPEYIATTKYIASRDYHRALDNLQRLVVQRLFELHNLNLSQTGYRMRTHIAKSLQTRCKAIRNAVTMYNKAALSLDPPRPTIDWTKVSHFSFLEEFNLLRETRNDIRDKPWTRPLVREAMKKSRRIARAREELQRCNVEVRRLHTAIEDENGQLHAVLDVLQKERHPMHGAVADYAKHRIRVNKSLLSCIGQIYKLEGFTGGSSVPVGSDDTVESLDSTREEDDAEDLLDTEGDDEHGHIDGIVDYIAELPTRT</sequence>
<evidence type="ECO:0000313" key="3">
    <source>
        <dbReference type="EMBL" id="OCH83864.1"/>
    </source>
</evidence>
<evidence type="ECO:0000313" key="4">
    <source>
        <dbReference type="Proteomes" id="UP000250043"/>
    </source>
</evidence>
<dbReference type="PANTHER" id="PTHR33096:SF1">
    <property type="entry name" value="CXC1-LIKE CYSTEINE CLUSTER ASSOCIATED WITH KDZ TRANSPOSASES DOMAIN-CONTAINING PROTEIN"/>
    <property type="match status" value="1"/>
</dbReference>
<reference evidence="3 4" key="1">
    <citation type="submission" date="2016-07" db="EMBL/GenBank/DDBJ databases">
        <title>Draft genome of the white-rot fungus Obba rivulosa 3A-2.</title>
        <authorList>
            <consortium name="DOE Joint Genome Institute"/>
            <person name="Miettinen O."/>
            <person name="Riley R."/>
            <person name="Acob R."/>
            <person name="Barry K."/>
            <person name="Cullen D."/>
            <person name="De Vries R."/>
            <person name="Hainaut M."/>
            <person name="Hatakka A."/>
            <person name="Henrissat B."/>
            <person name="Hilden K."/>
            <person name="Kuo R."/>
            <person name="Labutti K."/>
            <person name="Lipzen A."/>
            <person name="Makela M.R."/>
            <person name="Sandor L."/>
            <person name="Spatafora J.W."/>
            <person name="Grigoriev I.V."/>
            <person name="Hibbett D.S."/>
        </authorList>
    </citation>
    <scope>NUCLEOTIDE SEQUENCE [LARGE SCALE GENOMIC DNA]</scope>
    <source>
        <strain evidence="3 4">3A-2</strain>
    </source>
</reference>
<proteinExistence type="predicted"/>
<dbReference type="EMBL" id="KV722785">
    <property type="protein sequence ID" value="OCH83864.1"/>
    <property type="molecule type" value="Genomic_DNA"/>
</dbReference>